<organism evidence="1 2">
    <name type="scientific">Trichomonas vaginalis (strain ATCC PRA-98 / G3)</name>
    <dbReference type="NCBI Taxonomy" id="412133"/>
    <lineage>
        <taxon>Eukaryota</taxon>
        <taxon>Metamonada</taxon>
        <taxon>Parabasalia</taxon>
        <taxon>Trichomonadida</taxon>
        <taxon>Trichomonadidae</taxon>
        <taxon>Trichomonas</taxon>
    </lineage>
</organism>
<dbReference type="InParanoid" id="A2EN96"/>
<reference evidence="1" key="2">
    <citation type="journal article" date="2007" name="Science">
        <title>Draft genome sequence of the sexually transmitted pathogen Trichomonas vaginalis.</title>
        <authorList>
            <person name="Carlton J.M."/>
            <person name="Hirt R.P."/>
            <person name="Silva J.C."/>
            <person name="Delcher A.L."/>
            <person name="Schatz M."/>
            <person name="Zhao Q."/>
            <person name="Wortman J.R."/>
            <person name="Bidwell S.L."/>
            <person name="Alsmark U.C.M."/>
            <person name="Besteiro S."/>
            <person name="Sicheritz-Ponten T."/>
            <person name="Noel C.J."/>
            <person name="Dacks J.B."/>
            <person name="Foster P.G."/>
            <person name="Simillion C."/>
            <person name="Van de Peer Y."/>
            <person name="Miranda-Saavedra D."/>
            <person name="Barton G.J."/>
            <person name="Westrop G.D."/>
            <person name="Mueller S."/>
            <person name="Dessi D."/>
            <person name="Fiori P.L."/>
            <person name="Ren Q."/>
            <person name="Paulsen I."/>
            <person name="Zhang H."/>
            <person name="Bastida-Corcuera F.D."/>
            <person name="Simoes-Barbosa A."/>
            <person name="Brown M.T."/>
            <person name="Hayes R.D."/>
            <person name="Mukherjee M."/>
            <person name="Okumura C.Y."/>
            <person name="Schneider R."/>
            <person name="Smith A.J."/>
            <person name="Vanacova S."/>
            <person name="Villalvazo M."/>
            <person name="Haas B.J."/>
            <person name="Pertea M."/>
            <person name="Feldblyum T.V."/>
            <person name="Utterback T.R."/>
            <person name="Shu C.L."/>
            <person name="Osoegawa K."/>
            <person name="de Jong P.J."/>
            <person name="Hrdy I."/>
            <person name="Horvathova L."/>
            <person name="Zubacova Z."/>
            <person name="Dolezal P."/>
            <person name="Malik S.B."/>
            <person name="Logsdon J.M. Jr."/>
            <person name="Henze K."/>
            <person name="Gupta A."/>
            <person name="Wang C.C."/>
            <person name="Dunne R.L."/>
            <person name="Upcroft J.A."/>
            <person name="Upcroft P."/>
            <person name="White O."/>
            <person name="Salzberg S.L."/>
            <person name="Tang P."/>
            <person name="Chiu C.-H."/>
            <person name="Lee Y.-S."/>
            <person name="Embley T.M."/>
            <person name="Coombs G.H."/>
            <person name="Mottram J.C."/>
            <person name="Tachezy J."/>
            <person name="Fraser-Liggett C.M."/>
            <person name="Johnson P.J."/>
        </authorList>
    </citation>
    <scope>NUCLEOTIDE SEQUENCE [LARGE SCALE GENOMIC DNA]</scope>
    <source>
        <strain evidence="1">G3</strain>
    </source>
</reference>
<accession>A2EN96</accession>
<gene>
    <name evidence="1" type="ORF">TVAG_284380</name>
</gene>
<evidence type="ECO:0000313" key="2">
    <source>
        <dbReference type="Proteomes" id="UP000001542"/>
    </source>
</evidence>
<reference evidence="1" key="1">
    <citation type="submission" date="2006-10" db="EMBL/GenBank/DDBJ databases">
        <authorList>
            <person name="Amadeo P."/>
            <person name="Zhao Q."/>
            <person name="Wortman J."/>
            <person name="Fraser-Liggett C."/>
            <person name="Carlton J."/>
        </authorList>
    </citation>
    <scope>NUCLEOTIDE SEQUENCE</scope>
    <source>
        <strain evidence="1">G3</strain>
    </source>
</reference>
<sequence length="158" mass="18505">MESKSCLTIKLLSITKGLTLHIVEPDSLINVLRQTEGSDNIFIYKGMKLSDTFSFRYYNISNWDLICSVDPFRTESKINSKFGDDYIQEIKNEKFKLLERYINKVHSFPRLYRKSEYNLRKLSNLLDGSDKTIVEQPFLSPPKLECPSSLPLPRFWNL</sequence>
<dbReference type="KEGG" id="tva:4763726"/>
<dbReference type="AlphaFoldDB" id="A2EN96"/>
<keyword evidence="2" id="KW-1185">Reference proteome</keyword>
<dbReference type="Proteomes" id="UP000001542">
    <property type="component" value="Unassembled WGS sequence"/>
</dbReference>
<proteinExistence type="predicted"/>
<dbReference type="EMBL" id="DS113438">
    <property type="protein sequence ID" value="EAY05855.1"/>
    <property type="molecule type" value="Genomic_DNA"/>
</dbReference>
<dbReference type="VEuPathDB" id="TrichDB:TVAGG3_0355950"/>
<evidence type="ECO:0000313" key="1">
    <source>
        <dbReference type="EMBL" id="EAY05855.1"/>
    </source>
</evidence>
<protein>
    <submittedName>
        <fullName evidence="1">Uncharacterized protein</fullName>
    </submittedName>
</protein>
<dbReference type="VEuPathDB" id="TrichDB:TVAG_284380"/>
<dbReference type="RefSeq" id="XP_001318078.1">
    <property type="nucleotide sequence ID" value="XM_001318043.1"/>
</dbReference>
<dbReference type="SMR" id="A2EN96"/>
<name>A2EN96_TRIV3</name>